<name>A0A1B8AHF6_FUSPO</name>
<evidence type="ECO:0000313" key="2">
    <source>
        <dbReference type="Proteomes" id="UP000091967"/>
    </source>
</evidence>
<gene>
    <name evidence="1" type="ORF">FPOA_11616</name>
</gene>
<organism evidence="1 2">
    <name type="scientific">Fusarium poae</name>
    <dbReference type="NCBI Taxonomy" id="36050"/>
    <lineage>
        <taxon>Eukaryota</taxon>
        <taxon>Fungi</taxon>
        <taxon>Dikarya</taxon>
        <taxon>Ascomycota</taxon>
        <taxon>Pezizomycotina</taxon>
        <taxon>Sordariomycetes</taxon>
        <taxon>Hypocreomycetidae</taxon>
        <taxon>Hypocreales</taxon>
        <taxon>Nectriaceae</taxon>
        <taxon>Fusarium</taxon>
    </lineage>
</organism>
<dbReference type="Proteomes" id="UP000091967">
    <property type="component" value="Unassembled WGS sequence"/>
</dbReference>
<reference evidence="1 2" key="1">
    <citation type="submission" date="2016-06" db="EMBL/GenBank/DDBJ databases">
        <title>Living apart together: crosstalk between the core and supernumerary genomes in a fungal plant pathogen.</title>
        <authorList>
            <person name="Vanheule A."/>
            <person name="Audenaert K."/>
            <person name="Warris S."/>
            <person name="Van De Geest H."/>
            <person name="Schijlen E."/>
            <person name="Hofte M."/>
            <person name="De Saeger S."/>
            <person name="Haesaert G."/>
            <person name="Waalwijk C."/>
            <person name="Van Der Lee T."/>
        </authorList>
    </citation>
    <scope>NUCLEOTIDE SEQUENCE [LARGE SCALE GENOMIC DNA]</scope>
    <source>
        <strain evidence="1 2">2516</strain>
    </source>
</reference>
<evidence type="ECO:0000313" key="1">
    <source>
        <dbReference type="EMBL" id="OBS19891.1"/>
    </source>
</evidence>
<accession>A0A1B8AHF6</accession>
<keyword evidence="2" id="KW-1185">Reference proteome</keyword>
<dbReference type="AlphaFoldDB" id="A0A1B8AHF6"/>
<proteinExistence type="predicted"/>
<sequence>MPLAHLESNGRQILSTDALARQFNPLVGLVKRYISPRPKSQLQSSCRLSRHHKYLTLHDLPTMQLREKGTEMRPNYLAKAMNVRPARYLKEPAEQVPRIQTRRFCRRGQKALSTALSTTSTTRSHFAVNATETVESIRKFEENGRPARTEPGHGNYAAVRTDNHVPLISDRLAHIEMSSDDADKCKAMLDLAWHLGVVGAMSGGAEWPELLRDDDDDDDDWGELNQRIAVGLWLRINHNIQRNGGYNDR</sequence>
<dbReference type="EMBL" id="LYXU01000004">
    <property type="protein sequence ID" value="OBS19891.1"/>
    <property type="molecule type" value="Genomic_DNA"/>
</dbReference>
<comment type="caution">
    <text evidence="1">The sequence shown here is derived from an EMBL/GenBank/DDBJ whole genome shotgun (WGS) entry which is preliminary data.</text>
</comment>
<protein>
    <submittedName>
        <fullName evidence="1">Uncharacterized protein</fullName>
    </submittedName>
</protein>